<feature type="region of interest" description="Disordered" evidence="1">
    <location>
        <begin position="681"/>
        <end position="712"/>
    </location>
</feature>
<feature type="compositionally biased region" description="Gly residues" evidence="1">
    <location>
        <begin position="803"/>
        <end position="823"/>
    </location>
</feature>
<feature type="compositionally biased region" description="Basic and acidic residues" evidence="1">
    <location>
        <begin position="582"/>
        <end position="596"/>
    </location>
</feature>
<sequence length="968" mass="106846">MFKLLVFTFIMLMSFGAAAESVLTALNPFKQSSNAAVFCESAYENYRSADNYVPGATQIRVEVPSTPEKLQDGDLISIVSAIRLYRGEKKDIISDCTVRTNGKLQALNMTALSSVVSFEQTADLEAEKSKQKRFEGQVAACKKLKEDRQCTAFDVDAKNVAFIEDVSKDILSNVTETDGCNCIKQVMKQAELWNEKEFNEQKKLTQDRMHDSIMEGFGKKFLNDYAANIEDVGYFQVNAAKFFGLEKGSQVSAAKNYECSDISKYESAIDKKCSANGISPAERQKRLNKIFNAYGNTDSDDQMTLGQRFSKLNQKIQFLDDGQVGKNGGYSRKDHDAKRFALARKEDSIQMLDTFIRSIFSDSAKSSKLTEMIEEYGGAPIGALAEFMMDEAKKNPTEFSRKYFSNKNLNSDYVKKSKQFLFDKKIFDDVKYQAIVTQIELGMGIHPGLKAMLTDKNIFIKAAKAAVADDKSIVETLEKNDSILGTNYQKRCQDLIEKLSEATCIKDTDIIGKVSGNEIAALLKGKGYPENTKYELLVSCEAGSEFTQKPFDDLVMKDPYTHSDLKDRLTKPANEQKNAFRRLHDSKDSAVQDKVESAVAETRSQREEVKDRSLASYKYAGGGEGTKEGSTEVAHLNSIASSDSASTRSAEVDSSSSFSAAPNFMAAPVVMPSTVSAPAAIETPKSDLKSEVRDSLSNKDNQDKVEKLLSNTDDSSMRELLRLKEESLKNRQKILELTSENEKQKLKDLEEKIKLLETKKQQIAQTQHFEEEEDDSVSRQRNTLKAPSRDIASIRPMMDSSGSGSGDYGGTGGSSGGSFGSGGLAPTSGRGGSSAAAARSAVNSDKSSDSSSDGYIVISNDNVSQGVKSQEVSQELINLLSSSDPDLSALKKLKDSGMLYKFKVMENGVLVEKEVLVDYKMLNEDAKKLVESKLAIKQHSQIETELVAARRVHSFQALKIILGEQLRK</sequence>
<gene>
    <name evidence="3" type="ORF">SOO65_04600</name>
</gene>
<proteinExistence type="predicted"/>
<feature type="chain" id="PRO_5043757995" evidence="2">
    <location>
        <begin position="20"/>
        <end position="968"/>
    </location>
</feature>
<keyword evidence="2" id="KW-0732">Signal</keyword>
<evidence type="ECO:0000313" key="4">
    <source>
        <dbReference type="Proteomes" id="UP001324634"/>
    </source>
</evidence>
<feature type="compositionally biased region" description="Basic and acidic residues" evidence="1">
    <location>
        <begin position="603"/>
        <end position="612"/>
    </location>
</feature>
<reference evidence="3 4" key="1">
    <citation type="submission" date="2023-11" db="EMBL/GenBank/DDBJ databases">
        <title>Peredibacter starrii A3.12.</title>
        <authorList>
            <person name="Mitchell R.J."/>
        </authorList>
    </citation>
    <scope>NUCLEOTIDE SEQUENCE [LARGE SCALE GENOMIC DNA]</scope>
    <source>
        <strain evidence="3 4">A3.12</strain>
    </source>
</reference>
<dbReference type="Proteomes" id="UP001324634">
    <property type="component" value="Chromosome"/>
</dbReference>
<dbReference type="AlphaFoldDB" id="A0AAX4HSD9"/>
<feature type="compositionally biased region" description="Basic and acidic residues" evidence="1">
    <location>
        <begin position="684"/>
        <end position="707"/>
    </location>
</feature>
<feature type="region of interest" description="Disordered" evidence="1">
    <location>
        <begin position="581"/>
        <end position="612"/>
    </location>
</feature>
<keyword evidence="4" id="KW-1185">Reference proteome</keyword>
<dbReference type="EMBL" id="CP139487">
    <property type="protein sequence ID" value="WPU66018.1"/>
    <property type="molecule type" value="Genomic_DNA"/>
</dbReference>
<name>A0AAX4HSD9_9BACT</name>
<evidence type="ECO:0000313" key="3">
    <source>
        <dbReference type="EMBL" id="WPU66018.1"/>
    </source>
</evidence>
<feature type="compositionally biased region" description="Low complexity" evidence="1">
    <location>
        <begin position="833"/>
        <end position="853"/>
    </location>
</feature>
<feature type="region of interest" description="Disordered" evidence="1">
    <location>
        <begin position="765"/>
        <end position="853"/>
    </location>
</feature>
<protein>
    <submittedName>
        <fullName evidence="3">Uncharacterized protein</fullName>
    </submittedName>
</protein>
<evidence type="ECO:0000256" key="1">
    <source>
        <dbReference type="SAM" id="MobiDB-lite"/>
    </source>
</evidence>
<evidence type="ECO:0000256" key="2">
    <source>
        <dbReference type="SAM" id="SignalP"/>
    </source>
</evidence>
<feature type="signal peptide" evidence="2">
    <location>
        <begin position="1"/>
        <end position="19"/>
    </location>
</feature>
<dbReference type="KEGG" id="psti:SOO65_04600"/>
<organism evidence="3 4">
    <name type="scientific">Peredibacter starrii</name>
    <dbReference type="NCBI Taxonomy" id="28202"/>
    <lineage>
        <taxon>Bacteria</taxon>
        <taxon>Pseudomonadati</taxon>
        <taxon>Bdellovibrionota</taxon>
        <taxon>Bacteriovoracia</taxon>
        <taxon>Bacteriovoracales</taxon>
        <taxon>Bacteriovoracaceae</taxon>
        <taxon>Peredibacter</taxon>
    </lineage>
</organism>
<accession>A0AAX4HSD9</accession>
<dbReference type="RefSeq" id="WP_321397667.1">
    <property type="nucleotide sequence ID" value="NZ_CP139487.1"/>
</dbReference>